<evidence type="ECO:0000313" key="2">
    <source>
        <dbReference type="Proteomes" id="UP000648187"/>
    </source>
</evidence>
<keyword evidence="2" id="KW-1185">Reference proteome</keyword>
<proteinExistence type="predicted"/>
<protein>
    <recommendedName>
        <fullName evidence="3">Retrotransposon gag domain-containing protein</fullName>
    </recommendedName>
</protein>
<accession>A0A835L2H2</accession>
<evidence type="ECO:0008006" key="3">
    <source>
        <dbReference type="Google" id="ProtNLM"/>
    </source>
</evidence>
<comment type="caution">
    <text evidence="1">The sequence shown here is derived from an EMBL/GenBank/DDBJ whole genome shotgun (WGS) entry which is preliminary data.</text>
</comment>
<organism evidence="1 2">
    <name type="scientific">Spodoptera exigua</name>
    <name type="common">Beet armyworm</name>
    <name type="synonym">Noctua fulgens</name>
    <dbReference type="NCBI Taxonomy" id="7107"/>
    <lineage>
        <taxon>Eukaryota</taxon>
        <taxon>Metazoa</taxon>
        <taxon>Ecdysozoa</taxon>
        <taxon>Arthropoda</taxon>
        <taxon>Hexapoda</taxon>
        <taxon>Insecta</taxon>
        <taxon>Pterygota</taxon>
        <taxon>Neoptera</taxon>
        <taxon>Endopterygota</taxon>
        <taxon>Lepidoptera</taxon>
        <taxon>Glossata</taxon>
        <taxon>Ditrysia</taxon>
        <taxon>Noctuoidea</taxon>
        <taxon>Noctuidae</taxon>
        <taxon>Amphipyrinae</taxon>
        <taxon>Spodoptera</taxon>
    </lineage>
</organism>
<dbReference type="Proteomes" id="UP000648187">
    <property type="component" value="Unassembled WGS sequence"/>
</dbReference>
<sequence length="394" mass="44575">MLRQNIKKEHESLLISFVLKTRISRHAKLRLASNYDTSADLIKDMKNNLLTKQSATALQLELLQSRQGSQSIEEFGKKLEDLFVELTISQADGKEDAYKMFRPVNEKLAIQRFTEGLRNGRLSTILTARDYSELKDVIRAAKDEERAHQGHSTSAETVFAAQHRGRHRNRLRGIRYLLGLITEGAQEVLLTIREDVDYHQGVGGGREARRRSGLTFRGGGCMLMLVAGPSATETRDHEELADRCRHTDASPPSAAAERVRSPYETTPRMTRVHPYHDKRTIKVKLCTIEVLWGITASSPQTRRRRRLLTVLTEVIDFSIEILILSCSEIANPAVNCVTIQTKCLFQVLELLLLFIFCYPTPLSQRFSVVTIAILSIKGGNLGFLKNCVRYVSLR</sequence>
<name>A0A835L2H2_SPOEX</name>
<gene>
    <name evidence="1" type="ORF">HW555_007659</name>
</gene>
<evidence type="ECO:0000313" key="1">
    <source>
        <dbReference type="EMBL" id="KAF9414462.1"/>
    </source>
</evidence>
<reference evidence="1" key="1">
    <citation type="submission" date="2020-08" db="EMBL/GenBank/DDBJ databases">
        <title>Spodoptera exigua strain:BAW_Kor-Di-RS1 Genome sequencing and assembly.</title>
        <authorList>
            <person name="Kim J."/>
            <person name="Nam H.Y."/>
            <person name="Kwon M."/>
            <person name="Choi J.H."/>
            <person name="Cho S.R."/>
            <person name="Kim G.-H."/>
        </authorList>
    </citation>
    <scope>NUCLEOTIDE SEQUENCE</scope>
    <source>
        <strain evidence="1">BAW_Kor-Di-RS1</strain>
        <tissue evidence="1">Whole-body</tissue>
    </source>
</reference>
<dbReference type="AlphaFoldDB" id="A0A835L2H2"/>
<dbReference type="EMBL" id="JACKWZ010000133">
    <property type="protein sequence ID" value="KAF9414462.1"/>
    <property type="molecule type" value="Genomic_DNA"/>
</dbReference>